<evidence type="ECO:0000256" key="1">
    <source>
        <dbReference type="SAM" id="MobiDB-lite"/>
    </source>
</evidence>
<dbReference type="EMBL" id="CP058322">
    <property type="protein sequence ID" value="QLD24138.1"/>
    <property type="molecule type" value="Genomic_DNA"/>
</dbReference>
<dbReference type="GO" id="GO:0004553">
    <property type="term" value="F:hydrolase activity, hydrolyzing O-glycosyl compounds"/>
    <property type="evidence" value="ECO:0007669"/>
    <property type="project" value="InterPro"/>
</dbReference>
<dbReference type="SUPFAM" id="SSF49384">
    <property type="entry name" value="Carbohydrate-binding domain"/>
    <property type="match status" value="1"/>
</dbReference>
<dbReference type="GO" id="GO:0030247">
    <property type="term" value="F:polysaccharide binding"/>
    <property type="evidence" value="ECO:0007669"/>
    <property type="project" value="UniProtKB-UniRule"/>
</dbReference>
<keyword evidence="2" id="KW-0732">Signal</keyword>
<dbReference type="PANTHER" id="PTHR30383">
    <property type="entry name" value="THIOESTERASE 1/PROTEASE 1/LYSOPHOSPHOLIPASE L1"/>
    <property type="match status" value="1"/>
</dbReference>
<evidence type="ECO:0000313" key="3">
    <source>
        <dbReference type="EMBL" id="QLD24138.1"/>
    </source>
</evidence>
<dbReference type="PROSITE" id="PS51173">
    <property type="entry name" value="CBM2"/>
    <property type="match status" value="1"/>
</dbReference>
<dbReference type="Proteomes" id="UP000509335">
    <property type="component" value="Chromosome"/>
</dbReference>
<dbReference type="SMART" id="SM00637">
    <property type="entry name" value="CBD_II"/>
    <property type="match status" value="1"/>
</dbReference>
<feature type="compositionally biased region" description="Low complexity" evidence="1">
    <location>
        <begin position="242"/>
        <end position="266"/>
    </location>
</feature>
<dbReference type="Pfam" id="PF13472">
    <property type="entry name" value="Lipase_GDSL_2"/>
    <property type="match status" value="1"/>
</dbReference>
<dbReference type="Pfam" id="PF00553">
    <property type="entry name" value="CBM_2"/>
    <property type="match status" value="1"/>
</dbReference>
<dbReference type="AlphaFoldDB" id="A0A7H8XI28"/>
<dbReference type="InterPro" id="IPR013830">
    <property type="entry name" value="SGNH_hydro"/>
</dbReference>
<dbReference type="InterPro" id="IPR012291">
    <property type="entry name" value="CBM2_carb-bd_dom_sf"/>
</dbReference>
<dbReference type="Gene3D" id="2.60.40.290">
    <property type="match status" value="1"/>
</dbReference>
<gene>
    <name evidence="3" type="ORF">HXZ27_07825</name>
</gene>
<protein>
    <submittedName>
        <fullName evidence="3">Cellulose binding domain-containing protein</fullName>
    </submittedName>
</protein>
<feature type="region of interest" description="Disordered" evidence="1">
    <location>
        <begin position="242"/>
        <end position="288"/>
    </location>
</feature>
<name>A0A7H8XI28_9ACTN</name>
<dbReference type="InterPro" id="IPR036514">
    <property type="entry name" value="SGNH_hydro_sf"/>
</dbReference>
<dbReference type="GO" id="GO:0005975">
    <property type="term" value="P:carbohydrate metabolic process"/>
    <property type="evidence" value="ECO:0007669"/>
    <property type="project" value="InterPro"/>
</dbReference>
<proteinExistence type="predicted"/>
<evidence type="ECO:0000256" key="2">
    <source>
        <dbReference type="SAM" id="SignalP"/>
    </source>
</evidence>
<dbReference type="KEGG" id="mcab:HXZ27_07825"/>
<dbReference type="SUPFAM" id="SSF52266">
    <property type="entry name" value="SGNH hydrolase"/>
    <property type="match status" value="1"/>
</dbReference>
<dbReference type="InterPro" id="IPR008965">
    <property type="entry name" value="CBM2/CBM3_carb-bd_dom_sf"/>
</dbReference>
<feature type="compositionally biased region" description="Pro residues" evidence="1">
    <location>
        <begin position="267"/>
        <end position="283"/>
    </location>
</feature>
<feature type="chain" id="PRO_5043792452" evidence="2">
    <location>
        <begin position="37"/>
        <end position="389"/>
    </location>
</feature>
<evidence type="ECO:0000313" key="4">
    <source>
        <dbReference type="Proteomes" id="UP000509335"/>
    </source>
</evidence>
<organism evidence="3 4">
    <name type="scientific">Micromonospora carbonacea</name>
    <dbReference type="NCBI Taxonomy" id="47853"/>
    <lineage>
        <taxon>Bacteria</taxon>
        <taxon>Bacillati</taxon>
        <taxon>Actinomycetota</taxon>
        <taxon>Actinomycetes</taxon>
        <taxon>Micromonosporales</taxon>
        <taxon>Micromonosporaceae</taxon>
        <taxon>Micromonospora</taxon>
    </lineage>
</organism>
<dbReference type="CDD" id="cd01833">
    <property type="entry name" value="XynB_like"/>
    <property type="match status" value="1"/>
</dbReference>
<sequence length="389" mass="39794">MPRKPFLTALLAALAAVPLTLLLGLVAAPPALPAAADPVRVMPLGDSITGSPGCWRSLLWNRLQSTGHTGVDFVGTLGPQGCGQPYDGDNEGHGGYLVTNVANQNLLPGWLSATDPDVVLMHFGTNDVWSNIPPATILAAYSKLVDQMRASNPAMRVIVAKIIPMAPASCAECGQRAVALNSAIDGWAAGKTTAQSPIVVVDQWTGFSTAADTYDGVHPNAAGDQKMSDRWYPALVAALTGGTPTATPTVTPTATPTATPSATPSVTPTPTPTVTPTLSPPVTPTSNPGGGCTASYRIVGQWQGGFQGEVTVRNTGTAALKGWTVRFGYADGQRIDQAWNADVTQSGTAVTARNVSWNGALAPGAEAAFGFLGSAGASNPVPQPSCATS</sequence>
<dbReference type="GO" id="GO:0004622">
    <property type="term" value="F:phosphatidylcholine lysophospholipase activity"/>
    <property type="evidence" value="ECO:0007669"/>
    <property type="project" value="TreeGrafter"/>
</dbReference>
<dbReference type="InterPro" id="IPR001919">
    <property type="entry name" value="CBD2"/>
</dbReference>
<feature type="signal peptide" evidence="2">
    <location>
        <begin position="1"/>
        <end position="36"/>
    </location>
</feature>
<accession>A0A7H8XI28</accession>
<dbReference type="Gene3D" id="3.40.50.1110">
    <property type="entry name" value="SGNH hydrolase"/>
    <property type="match status" value="1"/>
</dbReference>
<reference evidence="3 4" key="1">
    <citation type="submission" date="2020-07" db="EMBL/GenBank/DDBJ databases">
        <title>A bifunctional nitrone conjugated secondary metabolite targeting the ribosome.</title>
        <authorList>
            <person name="Limbrick E.M."/>
            <person name="Graf M."/>
            <person name="Derewacz D.K."/>
            <person name="Nguyen F."/>
            <person name="Spraggins J.M."/>
            <person name="Wieland M."/>
            <person name="Ynigez-Gutierrez A.E."/>
            <person name="Reisman B.J."/>
            <person name="Zinshteyn B."/>
            <person name="McCulloch K."/>
            <person name="Iverson T.M."/>
            <person name="Green R."/>
            <person name="Wilson D.N."/>
            <person name="Bachmann B.O."/>
        </authorList>
    </citation>
    <scope>NUCLEOTIDE SEQUENCE [LARGE SCALE GENOMIC DNA]</scope>
    <source>
        <strain evidence="4">aurantiaca</strain>
    </source>
</reference>
<dbReference type="PANTHER" id="PTHR30383:SF2">
    <property type="entry name" value="CELLULOSE-BINDING PROTEIN"/>
    <property type="match status" value="1"/>
</dbReference>
<dbReference type="InterPro" id="IPR051532">
    <property type="entry name" value="Ester_Hydrolysis_Enzymes"/>
</dbReference>